<feature type="compositionally biased region" description="Low complexity" evidence="1">
    <location>
        <begin position="223"/>
        <end position="236"/>
    </location>
</feature>
<feature type="compositionally biased region" description="Pro residues" evidence="1">
    <location>
        <begin position="203"/>
        <end position="216"/>
    </location>
</feature>
<accession>A0A2G8RWI1</accession>
<feature type="compositionally biased region" description="Basic and acidic residues" evidence="1">
    <location>
        <begin position="125"/>
        <end position="138"/>
    </location>
</feature>
<gene>
    <name evidence="2" type="ORF">GSI_11624</name>
</gene>
<evidence type="ECO:0000313" key="2">
    <source>
        <dbReference type="EMBL" id="PIL25871.1"/>
    </source>
</evidence>
<dbReference type="Proteomes" id="UP000230002">
    <property type="component" value="Unassembled WGS sequence"/>
</dbReference>
<organism evidence="2 3">
    <name type="scientific">Ganoderma sinense ZZ0214-1</name>
    <dbReference type="NCBI Taxonomy" id="1077348"/>
    <lineage>
        <taxon>Eukaryota</taxon>
        <taxon>Fungi</taxon>
        <taxon>Dikarya</taxon>
        <taxon>Basidiomycota</taxon>
        <taxon>Agaricomycotina</taxon>
        <taxon>Agaricomycetes</taxon>
        <taxon>Polyporales</taxon>
        <taxon>Polyporaceae</taxon>
        <taxon>Ganoderma</taxon>
    </lineage>
</organism>
<dbReference type="STRING" id="1077348.A0A2G8RWI1"/>
<dbReference type="OrthoDB" id="3251271at2759"/>
<evidence type="ECO:0000313" key="3">
    <source>
        <dbReference type="Proteomes" id="UP000230002"/>
    </source>
</evidence>
<feature type="region of interest" description="Disordered" evidence="1">
    <location>
        <begin position="80"/>
        <end position="264"/>
    </location>
</feature>
<protein>
    <submittedName>
        <fullName evidence="2">Uncharacterized protein</fullName>
    </submittedName>
</protein>
<dbReference type="Pfam" id="PF10175">
    <property type="entry name" value="MPP6"/>
    <property type="match status" value="1"/>
</dbReference>
<comment type="caution">
    <text evidence="2">The sequence shown here is derived from an EMBL/GenBank/DDBJ whole genome shotgun (WGS) entry which is preliminary data.</text>
</comment>
<feature type="compositionally biased region" description="Basic and acidic residues" evidence="1">
    <location>
        <begin position="189"/>
        <end position="201"/>
    </location>
</feature>
<proteinExistence type="predicted"/>
<reference evidence="2 3" key="1">
    <citation type="journal article" date="2015" name="Sci. Rep.">
        <title>Chromosome-level genome map provides insights into diverse defense mechanisms in the medicinal fungus Ganoderma sinense.</title>
        <authorList>
            <person name="Zhu Y."/>
            <person name="Xu J."/>
            <person name="Sun C."/>
            <person name="Zhou S."/>
            <person name="Xu H."/>
            <person name="Nelson D.R."/>
            <person name="Qian J."/>
            <person name="Song J."/>
            <person name="Luo H."/>
            <person name="Xiang L."/>
            <person name="Li Y."/>
            <person name="Xu Z."/>
            <person name="Ji A."/>
            <person name="Wang L."/>
            <person name="Lu S."/>
            <person name="Hayward A."/>
            <person name="Sun W."/>
            <person name="Li X."/>
            <person name="Schwartz D.C."/>
            <person name="Wang Y."/>
            <person name="Chen S."/>
        </authorList>
    </citation>
    <scope>NUCLEOTIDE SEQUENCE [LARGE SCALE GENOMIC DNA]</scope>
    <source>
        <strain evidence="2 3">ZZ0214-1</strain>
    </source>
</reference>
<name>A0A2G8RWI1_9APHY</name>
<sequence length="264" mass="28798">MAGKTLSNGTLSLRFMQNAHRAKLQAQVESEQAKVRDDAEWSVPQEVRDAWGLGASSSKQEDDVHEPSYLPFIFQLDKNEASESGSQADVRPAFRGRRTFNAKGKEVLAEPPKPREDDEVDEQEDTKPDVLPKPRSKFEPLPTSISSFNGPIASTRRDGKRPAARTKTAQELIRDSAPIRPPASLLEFADAHTDDDHDAPESKPAPAPTRPRPVAIPPSAGFVRPAGVDAPAVPAASVRKRDREQGSGAGTEGKKRKKRREASS</sequence>
<dbReference type="EMBL" id="AYKW01000045">
    <property type="protein sequence ID" value="PIL25871.1"/>
    <property type="molecule type" value="Genomic_DNA"/>
</dbReference>
<feature type="compositionally biased region" description="Basic residues" evidence="1">
    <location>
        <begin position="254"/>
        <end position="264"/>
    </location>
</feature>
<feature type="compositionally biased region" description="Basic and acidic residues" evidence="1">
    <location>
        <begin position="103"/>
        <end position="116"/>
    </location>
</feature>
<dbReference type="AlphaFoldDB" id="A0A2G8RWI1"/>
<keyword evidence="3" id="KW-1185">Reference proteome</keyword>
<evidence type="ECO:0000256" key="1">
    <source>
        <dbReference type="SAM" id="MobiDB-lite"/>
    </source>
</evidence>